<gene>
    <name evidence="1" type="ORF">Tco_1110509</name>
</gene>
<name>A0ABQ5IK77_9ASTR</name>
<evidence type="ECO:0000313" key="1">
    <source>
        <dbReference type="EMBL" id="GJU00171.1"/>
    </source>
</evidence>
<sequence>MEIIATVPLEIQEEVLLTSSDAVLSNLTPALVAEANMLRERFARRYNRTLFGMLPRSRR</sequence>
<evidence type="ECO:0000313" key="2">
    <source>
        <dbReference type="Proteomes" id="UP001151760"/>
    </source>
</evidence>
<comment type="caution">
    <text evidence="1">The sequence shown here is derived from an EMBL/GenBank/DDBJ whole genome shotgun (WGS) entry which is preliminary data.</text>
</comment>
<accession>A0ABQ5IK77</accession>
<proteinExistence type="predicted"/>
<reference evidence="1" key="2">
    <citation type="submission" date="2022-01" db="EMBL/GenBank/DDBJ databases">
        <authorList>
            <person name="Yamashiro T."/>
            <person name="Shiraishi A."/>
            <person name="Satake H."/>
            <person name="Nakayama K."/>
        </authorList>
    </citation>
    <scope>NUCLEOTIDE SEQUENCE</scope>
</reference>
<feature type="non-terminal residue" evidence="1">
    <location>
        <position position="59"/>
    </location>
</feature>
<reference evidence="1" key="1">
    <citation type="journal article" date="2022" name="Int. J. Mol. Sci.">
        <title>Draft Genome of Tanacetum Coccineum: Genomic Comparison of Closely Related Tanacetum-Family Plants.</title>
        <authorList>
            <person name="Yamashiro T."/>
            <person name="Shiraishi A."/>
            <person name="Nakayama K."/>
            <person name="Satake H."/>
        </authorList>
    </citation>
    <scope>NUCLEOTIDE SEQUENCE</scope>
</reference>
<protein>
    <submittedName>
        <fullName evidence="1">Uncharacterized protein</fullName>
    </submittedName>
</protein>
<organism evidence="1 2">
    <name type="scientific">Tanacetum coccineum</name>
    <dbReference type="NCBI Taxonomy" id="301880"/>
    <lineage>
        <taxon>Eukaryota</taxon>
        <taxon>Viridiplantae</taxon>
        <taxon>Streptophyta</taxon>
        <taxon>Embryophyta</taxon>
        <taxon>Tracheophyta</taxon>
        <taxon>Spermatophyta</taxon>
        <taxon>Magnoliopsida</taxon>
        <taxon>eudicotyledons</taxon>
        <taxon>Gunneridae</taxon>
        <taxon>Pentapetalae</taxon>
        <taxon>asterids</taxon>
        <taxon>campanulids</taxon>
        <taxon>Asterales</taxon>
        <taxon>Asteraceae</taxon>
        <taxon>Asteroideae</taxon>
        <taxon>Anthemideae</taxon>
        <taxon>Anthemidinae</taxon>
        <taxon>Tanacetum</taxon>
    </lineage>
</organism>
<keyword evidence="2" id="KW-1185">Reference proteome</keyword>
<dbReference type="Proteomes" id="UP001151760">
    <property type="component" value="Unassembled WGS sequence"/>
</dbReference>
<dbReference type="EMBL" id="BQNB010020838">
    <property type="protein sequence ID" value="GJU00171.1"/>
    <property type="molecule type" value="Genomic_DNA"/>
</dbReference>